<feature type="domain" description="Glycosyl transferase family 1" evidence="2">
    <location>
        <begin position="188"/>
        <end position="341"/>
    </location>
</feature>
<keyword evidence="4" id="KW-1185">Reference proteome</keyword>
<dbReference type="Pfam" id="PF00534">
    <property type="entry name" value="Glycos_transf_1"/>
    <property type="match status" value="1"/>
</dbReference>
<protein>
    <recommendedName>
        <fullName evidence="2">Glycosyl transferase family 1 domain-containing protein</fullName>
    </recommendedName>
</protein>
<organism evidence="3 4">
    <name type="scientific">Geobacillus icigianus</name>
    <dbReference type="NCBI Taxonomy" id="1430331"/>
    <lineage>
        <taxon>Bacteria</taxon>
        <taxon>Bacillati</taxon>
        <taxon>Bacillota</taxon>
        <taxon>Bacilli</taxon>
        <taxon>Bacillales</taxon>
        <taxon>Anoxybacillaceae</taxon>
        <taxon>Geobacillus</taxon>
    </lineage>
</organism>
<proteinExistence type="predicted"/>
<dbReference type="EMBL" id="JPYA02000002">
    <property type="protein sequence ID" value="MEB3750978.1"/>
    <property type="molecule type" value="Genomic_DNA"/>
</dbReference>
<name>A0ABU6BHY8_9BACL</name>
<reference evidence="3 4" key="1">
    <citation type="journal article" date="2014" name="Genome Announc.">
        <title>Draft Genome Sequence of Geobacillus icigianus Strain G1w1T Isolated from Hot Springs in the Valley of Geysers, Kamchatka (Russian Federation).</title>
        <authorList>
            <person name="Bryanskaya A.V."/>
            <person name="Rozanov A.S."/>
            <person name="Logacheva M.D."/>
            <person name="Kotenko A.V."/>
            <person name="Peltek S.E."/>
        </authorList>
    </citation>
    <scope>NUCLEOTIDE SEQUENCE [LARGE SCALE GENOMIC DNA]</scope>
    <source>
        <strain evidence="3 4">G1w1</strain>
    </source>
</reference>
<sequence>MRVLYISGAFPPMKCGVGDYLYQLLSEMGKMRNLNISLITSSECIEQMQGVSIYPIIKRWDFTAFPQIIKTVSKIRPDIVHIQYPTIGYKKYLFPSFLPVLLKVLGVKKIVQTWHEPLSRKGLFRYFPNLLVDSIIINVESDYLNKLPNFYANLLNKKIRCYIPISSNIPMSKLDNKEKLSLRKRIFKEQYQKNIIAYFGFITPNKGLEYLFQAANPEKDSILLICELKESDKYHNKIKDIINSDRWKKNVVLTGYLPDEKVADYLAIADMAVFPFIKGCSERNGSVLAALLQNTFVITTSFEKNGYFGNEHIYYVHPGNKTELEQAIIRYRKQNIHQERQSSSLVKPWSEIAMMHERIYRFLGK</sequence>
<evidence type="ECO:0000313" key="4">
    <source>
        <dbReference type="Proteomes" id="UP000029267"/>
    </source>
</evidence>
<dbReference type="Proteomes" id="UP000029267">
    <property type="component" value="Unassembled WGS sequence"/>
</dbReference>
<dbReference type="Gene3D" id="3.40.50.2000">
    <property type="entry name" value="Glycogen Phosphorylase B"/>
    <property type="match status" value="2"/>
</dbReference>
<accession>A0ABU6BHY8</accession>
<dbReference type="PANTHER" id="PTHR46401:SF2">
    <property type="entry name" value="GLYCOSYLTRANSFERASE WBBK-RELATED"/>
    <property type="match status" value="1"/>
</dbReference>
<comment type="caution">
    <text evidence="3">The sequence shown here is derived from an EMBL/GenBank/DDBJ whole genome shotgun (WGS) entry which is preliminary data.</text>
</comment>
<evidence type="ECO:0000256" key="1">
    <source>
        <dbReference type="ARBA" id="ARBA00022679"/>
    </source>
</evidence>
<dbReference type="InterPro" id="IPR001296">
    <property type="entry name" value="Glyco_trans_1"/>
</dbReference>
<keyword evidence="1" id="KW-0808">Transferase</keyword>
<gene>
    <name evidence="3" type="ORF">EP10_001819</name>
</gene>
<evidence type="ECO:0000259" key="2">
    <source>
        <dbReference type="Pfam" id="PF00534"/>
    </source>
</evidence>
<evidence type="ECO:0000313" key="3">
    <source>
        <dbReference type="EMBL" id="MEB3750978.1"/>
    </source>
</evidence>
<dbReference type="SUPFAM" id="SSF53756">
    <property type="entry name" value="UDP-Glycosyltransferase/glycogen phosphorylase"/>
    <property type="match status" value="1"/>
</dbReference>
<dbReference type="PANTHER" id="PTHR46401">
    <property type="entry name" value="GLYCOSYLTRANSFERASE WBBK-RELATED"/>
    <property type="match status" value="1"/>
</dbReference>